<proteinExistence type="predicted"/>
<reference evidence="1 2" key="1">
    <citation type="submission" date="2024-04" db="EMBL/GenBank/DDBJ databases">
        <title>Albibacterium profundi sp. nov., isolated from sediment of the Challenger Deep of Mariana Trench.</title>
        <authorList>
            <person name="Wang Y."/>
        </authorList>
    </citation>
    <scope>NUCLEOTIDE SEQUENCE [LARGE SCALE GENOMIC DNA]</scope>
    <source>
        <strain evidence="1 2">RHL897</strain>
    </source>
</reference>
<evidence type="ECO:0008006" key="3">
    <source>
        <dbReference type="Google" id="ProtNLM"/>
    </source>
</evidence>
<dbReference type="EMBL" id="JBBVGT010000002">
    <property type="protein sequence ID" value="MFB5945713.1"/>
    <property type="molecule type" value="Genomic_DNA"/>
</dbReference>
<organism evidence="1 2">
    <name type="scientific">Albibacterium profundi</name>
    <dbReference type="NCBI Taxonomy" id="3134906"/>
    <lineage>
        <taxon>Bacteria</taxon>
        <taxon>Pseudomonadati</taxon>
        <taxon>Bacteroidota</taxon>
        <taxon>Sphingobacteriia</taxon>
        <taxon>Sphingobacteriales</taxon>
        <taxon>Sphingobacteriaceae</taxon>
        <taxon>Albibacterium</taxon>
    </lineage>
</organism>
<evidence type="ECO:0000313" key="2">
    <source>
        <dbReference type="Proteomes" id="UP001580928"/>
    </source>
</evidence>
<dbReference type="RefSeq" id="WP_375557247.1">
    <property type="nucleotide sequence ID" value="NZ_JBBVGT010000002.1"/>
</dbReference>
<gene>
    <name evidence="1" type="ORF">WKR92_07695</name>
</gene>
<sequence length="218" mass="25757">MKELTIIMTWHDEADAEKRVAFEQNKQSFIDYNPGIDIVVAKNPFGNTSKAWLSSDLCAFQWYSEHLDRYKSERYLIVEWDCWCDCNLKDYYQRVWDCDFVVPNVKYPERDDWYWFRTIDQLPEYAKLHATGVTPLCGIMLSNNAMQQIGKLITRPEFEGLNSELRLGTIGTMLNLDPVVNPVYNRSLNWRYTGLFDLKYKGLHHPRKKIANSREEPI</sequence>
<protein>
    <recommendedName>
        <fullName evidence="3">Glycosyltransferase</fullName>
    </recommendedName>
</protein>
<dbReference type="Proteomes" id="UP001580928">
    <property type="component" value="Unassembled WGS sequence"/>
</dbReference>
<keyword evidence="2" id="KW-1185">Reference proteome</keyword>
<evidence type="ECO:0000313" key="1">
    <source>
        <dbReference type="EMBL" id="MFB5945713.1"/>
    </source>
</evidence>
<accession>A0ABV5CEF6</accession>
<name>A0ABV5CEF6_9SPHI</name>
<comment type="caution">
    <text evidence="1">The sequence shown here is derived from an EMBL/GenBank/DDBJ whole genome shotgun (WGS) entry which is preliminary data.</text>
</comment>